<evidence type="ECO:0000259" key="3">
    <source>
        <dbReference type="Pfam" id="PF13505"/>
    </source>
</evidence>
<reference evidence="4 5" key="1">
    <citation type="submission" date="2023-09" db="EMBL/GenBank/DDBJ databases">
        <authorList>
            <person name="Rey-Velasco X."/>
        </authorList>
    </citation>
    <scope>NUCLEOTIDE SEQUENCE [LARGE SCALE GENOMIC DNA]</scope>
    <source>
        <strain evidence="4 5">F158</strain>
    </source>
</reference>
<keyword evidence="5" id="KW-1185">Reference proteome</keyword>
<dbReference type="InterPro" id="IPR027385">
    <property type="entry name" value="Beta-barrel_OMP"/>
</dbReference>
<evidence type="ECO:0000256" key="1">
    <source>
        <dbReference type="ARBA" id="ARBA00022729"/>
    </source>
</evidence>
<comment type="caution">
    <text evidence="4">The sequence shown here is derived from an EMBL/GenBank/DDBJ whole genome shotgun (WGS) entry which is preliminary data.</text>
</comment>
<protein>
    <submittedName>
        <fullName evidence="4">Outer membrane beta-barrel protein</fullName>
    </submittedName>
</protein>
<feature type="domain" description="Outer membrane protein beta-barrel" evidence="3">
    <location>
        <begin position="10"/>
        <end position="220"/>
    </location>
</feature>
<evidence type="ECO:0000313" key="4">
    <source>
        <dbReference type="EMBL" id="MDT0681257.1"/>
    </source>
</evidence>
<dbReference type="RefSeq" id="WP_311688796.1">
    <property type="nucleotide sequence ID" value="NZ_JAVRHL010000001.1"/>
</dbReference>
<evidence type="ECO:0000313" key="5">
    <source>
        <dbReference type="Proteomes" id="UP001265259"/>
    </source>
</evidence>
<dbReference type="Gene3D" id="2.40.160.20">
    <property type="match status" value="1"/>
</dbReference>
<proteinExistence type="predicted"/>
<feature type="signal peptide" evidence="2">
    <location>
        <begin position="1"/>
        <end position="24"/>
    </location>
</feature>
<dbReference type="Proteomes" id="UP001265259">
    <property type="component" value="Unassembled WGS sequence"/>
</dbReference>
<name>A0ABU3DC21_9RHOB</name>
<gene>
    <name evidence="4" type="ORF">RM543_01065</name>
</gene>
<feature type="chain" id="PRO_5045882544" evidence="2">
    <location>
        <begin position="25"/>
        <end position="220"/>
    </location>
</feature>
<sequence length="220" mass="23610">MRNLPIAASAAVLATGLTALPAAAEIELSFYGGVQDAPHSRVEGDDGTDDFNFLADWEGRSGEAPPHYGIRATWWRSANLGFGIELDHSKVYASDDTLEDEGFDQLEMTDGINFLTANVFYRWPRQFASGAITPYVGAGAGLSVPHVEVERNGSDTFEYQVTGPAVALMAGASYALTDAWSVFGEYKVTYSSNTADLDNGGELKTDIVTNALNIGLSYSF</sequence>
<dbReference type="SUPFAM" id="SSF56925">
    <property type="entry name" value="OMPA-like"/>
    <property type="match status" value="1"/>
</dbReference>
<dbReference type="EMBL" id="JAVRHL010000001">
    <property type="protein sequence ID" value="MDT0681257.1"/>
    <property type="molecule type" value="Genomic_DNA"/>
</dbReference>
<evidence type="ECO:0000256" key="2">
    <source>
        <dbReference type="SAM" id="SignalP"/>
    </source>
</evidence>
<dbReference type="InterPro" id="IPR011250">
    <property type="entry name" value="OMP/PagP_B-barrel"/>
</dbReference>
<organism evidence="4 5">
    <name type="scientific">Tropicimonas omnivorans</name>
    <dbReference type="NCBI Taxonomy" id="3075590"/>
    <lineage>
        <taxon>Bacteria</taxon>
        <taxon>Pseudomonadati</taxon>
        <taxon>Pseudomonadota</taxon>
        <taxon>Alphaproteobacteria</taxon>
        <taxon>Rhodobacterales</taxon>
        <taxon>Roseobacteraceae</taxon>
        <taxon>Tropicimonas</taxon>
    </lineage>
</organism>
<dbReference type="Pfam" id="PF13505">
    <property type="entry name" value="OMP_b-brl"/>
    <property type="match status" value="1"/>
</dbReference>
<accession>A0ABU3DC21</accession>
<keyword evidence="1 2" id="KW-0732">Signal</keyword>